<evidence type="ECO:0000313" key="5">
    <source>
        <dbReference type="EMBL" id="OUR93572.1"/>
    </source>
</evidence>
<proteinExistence type="predicted"/>
<keyword evidence="2" id="KW-0012">Acyltransferase</keyword>
<dbReference type="NCBIfam" id="NF006829">
    <property type="entry name" value="PRK09352.1"/>
    <property type="match status" value="1"/>
</dbReference>
<comment type="caution">
    <text evidence="5">The sequence shown here is derived from an EMBL/GenBank/DDBJ whole genome shotgun (WGS) entry which is preliminary data.</text>
</comment>
<dbReference type="InterPro" id="IPR016039">
    <property type="entry name" value="Thiolase-like"/>
</dbReference>
<evidence type="ECO:0000313" key="6">
    <source>
        <dbReference type="Proteomes" id="UP000196531"/>
    </source>
</evidence>
<dbReference type="Pfam" id="PF08541">
    <property type="entry name" value="ACP_syn_III_C"/>
    <property type="match status" value="1"/>
</dbReference>
<evidence type="ECO:0000259" key="3">
    <source>
        <dbReference type="Pfam" id="PF08541"/>
    </source>
</evidence>
<organism evidence="5 6">
    <name type="scientific">Halobacteriovorax marinus</name>
    <dbReference type="NCBI Taxonomy" id="97084"/>
    <lineage>
        <taxon>Bacteria</taxon>
        <taxon>Pseudomonadati</taxon>
        <taxon>Bdellovibrionota</taxon>
        <taxon>Bacteriovoracia</taxon>
        <taxon>Bacteriovoracales</taxon>
        <taxon>Halobacteriovoraceae</taxon>
        <taxon>Halobacteriovorax</taxon>
    </lineage>
</organism>
<gene>
    <name evidence="5" type="ORF">A9Q84_19075</name>
</gene>
<dbReference type="GO" id="GO:0044550">
    <property type="term" value="P:secondary metabolite biosynthetic process"/>
    <property type="evidence" value="ECO:0007669"/>
    <property type="project" value="TreeGrafter"/>
</dbReference>
<dbReference type="Gene3D" id="3.40.47.10">
    <property type="match status" value="1"/>
</dbReference>
<reference evidence="6" key="1">
    <citation type="journal article" date="2017" name="Proc. Natl. Acad. Sci. U.S.A.">
        <title>Simulation of Deepwater Horizon oil plume reveals substrate specialization within a complex community of hydrocarbon-degraders.</title>
        <authorList>
            <person name="Hu P."/>
            <person name="Dubinsky E.A."/>
            <person name="Probst A.J."/>
            <person name="Wang J."/>
            <person name="Sieber C.M.K."/>
            <person name="Tom L.M."/>
            <person name="Gardinali P."/>
            <person name="Banfield J.F."/>
            <person name="Atlas R.M."/>
            <person name="Andersen G.L."/>
        </authorList>
    </citation>
    <scope>NUCLEOTIDE SEQUENCE [LARGE SCALE GENOMIC DNA]</scope>
</reference>
<feature type="domain" description="Beta-ketoacyl-[acyl-carrier-protein] synthase III N-terminal" evidence="4">
    <location>
        <begin position="105"/>
        <end position="171"/>
    </location>
</feature>
<protein>
    <recommendedName>
        <fullName evidence="7">3-oxoacyl-ACP synthase</fullName>
    </recommendedName>
</protein>
<evidence type="ECO:0000256" key="1">
    <source>
        <dbReference type="ARBA" id="ARBA00022679"/>
    </source>
</evidence>
<dbReference type="EMBL" id="MAAO01000015">
    <property type="protein sequence ID" value="OUR93572.1"/>
    <property type="molecule type" value="Genomic_DNA"/>
</dbReference>
<dbReference type="GO" id="GO:0006633">
    <property type="term" value="P:fatty acid biosynthetic process"/>
    <property type="evidence" value="ECO:0007669"/>
    <property type="project" value="InterPro"/>
</dbReference>
<dbReference type="Pfam" id="PF08545">
    <property type="entry name" value="ACP_syn_III"/>
    <property type="match status" value="1"/>
</dbReference>
<dbReference type="PANTHER" id="PTHR34069">
    <property type="entry name" value="3-OXOACYL-[ACYL-CARRIER-PROTEIN] SYNTHASE 3"/>
    <property type="match status" value="1"/>
</dbReference>
<evidence type="ECO:0000259" key="4">
    <source>
        <dbReference type="Pfam" id="PF08545"/>
    </source>
</evidence>
<keyword evidence="1" id="KW-0808">Transferase</keyword>
<evidence type="ECO:0008006" key="7">
    <source>
        <dbReference type="Google" id="ProtNLM"/>
    </source>
</evidence>
<evidence type="ECO:0000256" key="2">
    <source>
        <dbReference type="ARBA" id="ARBA00023315"/>
    </source>
</evidence>
<name>A0A1Y5F2N3_9BACT</name>
<dbReference type="SUPFAM" id="SSF53901">
    <property type="entry name" value="Thiolase-like"/>
    <property type="match status" value="1"/>
</dbReference>
<dbReference type="Proteomes" id="UP000196531">
    <property type="component" value="Unassembled WGS sequence"/>
</dbReference>
<feature type="domain" description="Beta-ketoacyl-[acyl-carrier-protein] synthase III C-terminal" evidence="3">
    <location>
        <begin position="236"/>
        <end position="325"/>
    </location>
</feature>
<dbReference type="InterPro" id="IPR013747">
    <property type="entry name" value="ACP_syn_III_C"/>
</dbReference>
<dbReference type="GO" id="GO:0004315">
    <property type="term" value="F:3-oxoacyl-[acyl-carrier-protein] synthase activity"/>
    <property type="evidence" value="ECO:0007669"/>
    <property type="project" value="InterPro"/>
</dbReference>
<dbReference type="PANTHER" id="PTHR34069:SF2">
    <property type="entry name" value="BETA-KETOACYL-[ACYL-CARRIER-PROTEIN] SYNTHASE III"/>
    <property type="match status" value="1"/>
</dbReference>
<dbReference type="CDD" id="cd00830">
    <property type="entry name" value="KAS_III"/>
    <property type="match status" value="1"/>
</dbReference>
<dbReference type="AlphaFoldDB" id="A0A1Y5F2N3"/>
<accession>A0A1Y5F2N3</accession>
<sequence length="327" mass="36279">MSKVWIKDIAFYVPERKVTNDEIIEAHSLKMKAAWIEKRIGITHRRWASEDQAASDLAVEAAKKLNLKSFKGSIWVSTISQDYYTPSTASIVKAKLGLTDDLPAMDVNNACAGQIFALDCAVSRLKTNDENEALVFATEVRSRFLNMKDRRTVFLFGDGAVVFHLEKSDDAPGEVEWCICKTIPSHDLEILVPDGGSQNPYKEEAEKFHPYIKMQDGEKIFQATTESLLDIIDEALSKNNLTVDDYDYYVFHQGNGAIISKVCDKLGIPSEKTWVNFGTYGNTSSASMGIALAEAHKLGKIKKGNRVLVMAMGAGFHIGMASIKWGI</sequence>
<dbReference type="InterPro" id="IPR013751">
    <property type="entry name" value="ACP_syn_III_N"/>
</dbReference>